<evidence type="ECO:0000313" key="2">
    <source>
        <dbReference type="EMBL" id="RFU86126.1"/>
    </source>
</evidence>
<dbReference type="OrthoDB" id="3781311at2"/>
<dbReference type="InterPro" id="IPR020378">
    <property type="entry name" value="DUF4186"/>
</dbReference>
<organism evidence="2 3">
    <name type="scientific">Streptomyces triticagri</name>
    <dbReference type="NCBI Taxonomy" id="2293568"/>
    <lineage>
        <taxon>Bacteria</taxon>
        <taxon>Bacillati</taxon>
        <taxon>Actinomycetota</taxon>
        <taxon>Actinomycetes</taxon>
        <taxon>Kitasatosporales</taxon>
        <taxon>Streptomycetaceae</taxon>
        <taxon>Streptomyces</taxon>
    </lineage>
</organism>
<evidence type="ECO:0000313" key="3">
    <source>
        <dbReference type="Proteomes" id="UP000263094"/>
    </source>
</evidence>
<dbReference type="AlphaFoldDB" id="A0A372M5C2"/>
<gene>
    <name evidence="2" type="ORF">DY218_13415</name>
</gene>
<keyword evidence="3" id="KW-1185">Reference proteome</keyword>
<dbReference type="Proteomes" id="UP000263094">
    <property type="component" value="Unassembled WGS sequence"/>
</dbReference>
<evidence type="ECO:0000256" key="1">
    <source>
        <dbReference type="SAM" id="MobiDB-lite"/>
    </source>
</evidence>
<comment type="caution">
    <text evidence="2">The sequence shown here is derived from an EMBL/GenBank/DDBJ whole genome shotgun (WGS) entry which is preliminary data.</text>
</comment>
<protein>
    <submittedName>
        <fullName evidence="2">DUF4186 domain-containing protein</fullName>
    </submittedName>
</protein>
<dbReference type="EMBL" id="QUAK01000075">
    <property type="protein sequence ID" value="RFU86126.1"/>
    <property type="molecule type" value="Genomic_DNA"/>
</dbReference>
<sequence>MERPSTDVCTTSGSRPVPASNPPRHHRPRGPAAVALRRTLDRAPWACGQPARRPRAGLQSERTSGAVEQDRLDAVLARIARIPFRARFHLRPPEREYVAVRGMDAVRRHARELIDTRLGPAHPAKDGRQTPWGGHPVFRGQHATATCCRTCLQINHGIPKGHPLSERQRAYVVDLLCRWIENECRAP</sequence>
<name>A0A372M5C2_9ACTN</name>
<proteinExistence type="predicted"/>
<feature type="region of interest" description="Disordered" evidence="1">
    <location>
        <begin position="43"/>
        <end position="65"/>
    </location>
</feature>
<dbReference type="Pfam" id="PF13811">
    <property type="entry name" value="DUF4186"/>
    <property type="match status" value="1"/>
</dbReference>
<reference evidence="2 3" key="1">
    <citation type="submission" date="2018-08" db="EMBL/GenBank/DDBJ databases">
        <title>Isolation, diversity and antifungal activity of Actinobacteria from wheat.</title>
        <authorList>
            <person name="Han C."/>
        </authorList>
    </citation>
    <scope>NUCLEOTIDE SEQUENCE [LARGE SCALE GENOMIC DNA]</scope>
    <source>
        <strain evidence="2 3">NEAU-YY421</strain>
    </source>
</reference>
<accession>A0A372M5C2</accession>
<feature type="region of interest" description="Disordered" evidence="1">
    <location>
        <begin position="1"/>
        <end position="31"/>
    </location>
</feature>